<proteinExistence type="predicted"/>
<dbReference type="PANTHER" id="PTHR46890:SF48">
    <property type="entry name" value="RNA-DIRECTED DNA POLYMERASE"/>
    <property type="match status" value="1"/>
</dbReference>
<dbReference type="AlphaFoldDB" id="A0A6A6MLS3"/>
<dbReference type="InterPro" id="IPR000477">
    <property type="entry name" value="RT_dom"/>
</dbReference>
<feature type="domain" description="Reverse transcriptase" evidence="1">
    <location>
        <begin position="155"/>
        <end position="264"/>
    </location>
</feature>
<reference evidence="2 3" key="1">
    <citation type="journal article" date="2020" name="Mol. Plant">
        <title>The Chromosome-Based Rubber Tree Genome Provides New Insights into Spurge Genome Evolution and Rubber Biosynthesis.</title>
        <authorList>
            <person name="Liu J."/>
            <person name="Shi C."/>
            <person name="Shi C.C."/>
            <person name="Li W."/>
            <person name="Zhang Q.J."/>
            <person name="Zhang Y."/>
            <person name="Li K."/>
            <person name="Lu H.F."/>
            <person name="Shi C."/>
            <person name="Zhu S.T."/>
            <person name="Xiao Z.Y."/>
            <person name="Nan H."/>
            <person name="Yue Y."/>
            <person name="Zhu X.G."/>
            <person name="Wu Y."/>
            <person name="Hong X.N."/>
            <person name="Fan G.Y."/>
            <person name="Tong Y."/>
            <person name="Zhang D."/>
            <person name="Mao C.L."/>
            <person name="Liu Y.L."/>
            <person name="Hao S.J."/>
            <person name="Liu W.Q."/>
            <person name="Lv M.Q."/>
            <person name="Zhang H.B."/>
            <person name="Liu Y."/>
            <person name="Hu-Tang G.R."/>
            <person name="Wang J.P."/>
            <person name="Wang J.H."/>
            <person name="Sun Y.H."/>
            <person name="Ni S.B."/>
            <person name="Chen W.B."/>
            <person name="Zhang X.C."/>
            <person name="Jiao Y.N."/>
            <person name="Eichler E.E."/>
            <person name="Li G.H."/>
            <person name="Liu X."/>
            <person name="Gao L.Z."/>
        </authorList>
    </citation>
    <scope>NUCLEOTIDE SEQUENCE [LARGE SCALE GENOMIC DNA]</scope>
    <source>
        <strain evidence="3">cv. GT1</strain>
        <tissue evidence="2">Leaf</tissue>
    </source>
</reference>
<evidence type="ECO:0000313" key="3">
    <source>
        <dbReference type="Proteomes" id="UP000467840"/>
    </source>
</evidence>
<dbReference type="EMBL" id="JAAGAX010000005">
    <property type="protein sequence ID" value="KAF2313957.1"/>
    <property type="molecule type" value="Genomic_DNA"/>
</dbReference>
<accession>A0A6A6MLS3</accession>
<gene>
    <name evidence="2" type="ORF">GH714_020925</name>
</gene>
<sequence>MAISLDKFEAEIESNYDRKSELKSFDDSKIGVKGLVDAGVAKIPRIFIHDHSKISDKPCARNNKHSIPIIDLGDIEVKKQFFSRDEKRKVSYNSNFDLYQTKAASWRDSLYCAMSPNPPSPEELPAVCRSGTLPRVVNSSFISLITKVIGSSLLTDFRPISIIGCLYKITAKILTSRIKSVIGDVIDMQQSAFIKGRQILDGILIANEVIHSPKKKNSSGILFKIDFRKTFDLVNWVSLMSIMEQLGFGSKWRGWIWECFSTTKVSVLVNVLDEISLARGLR</sequence>
<dbReference type="Gene3D" id="2.60.120.330">
    <property type="entry name" value="B-lactam Antibiotic, Isopenicillin N Synthase, Chain"/>
    <property type="match status" value="1"/>
</dbReference>
<dbReference type="InterPro" id="IPR027443">
    <property type="entry name" value="IPNS-like_sf"/>
</dbReference>
<dbReference type="Pfam" id="PF00078">
    <property type="entry name" value="RVT_1"/>
    <property type="match status" value="1"/>
</dbReference>
<evidence type="ECO:0000313" key="2">
    <source>
        <dbReference type="EMBL" id="KAF2313957.1"/>
    </source>
</evidence>
<name>A0A6A6MLS3_HEVBR</name>
<keyword evidence="3" id="KW-1185">Reference proteome</keyword>
<dbReference type="InterPro" id="IPR052343">
    <property type="entry name" value="Retrotransposon-Effector_Assoc"/>
</dbReference>
<evidence type="ECO:0000259" key="1">
    <source>
        <dbReference type="Pfam" id="PF00078"/>
    </source>
</evidence>
<dbReference type="PANTHER" id="PTHR46890">
    <property type="entry name" value="NON-LTR RETROLELEMENT REVERSE TRANSCRIPTASE-LIKE PROTEIN-RELATED"/>
    <property type="match status" value="1"/>
</dbReference>
<organism evidence="2 3">
    <name type="scientific">Hevea brasiliensis</name>
    <name type="common">Para rubber tree</name>
    <name type="synonym">Siphonia brasiliensis</name>
    <dbReference type="NCBI Taxonomy" id="3981"/>
    <lineage>
        <taxon>Eukaryota</taxon>
        <taxon>Viridiplantae</taxon>
        <taxon>Streptophyta</taxon>
        <taxon>Embryophyta</taxon>
        <taxon>Tracheophyta</taxon>
        <taxon>Spermatophyta</taxon>
        <taxon>Magnoliopsida</taxon>
        <taxon>eudicotyledons</taxon>
        <taxon>Gunneridae</taxon>
        <taxon>Pentapetalae</taxon>
        <taxon>rosids</taxon>
        <taxon>fabids</taxon>
        <taxon>Malpighiales</taxon>
        <taxon>Euphorbiaceae</taxon>
        <taxon>Crotonoideae</taxon>
        <taxon>Micrandreae</taxon>
        <taxon>Hevea</taxon>
    </lineage>
</organism>
<dbReference type="SUPFAM" id="SSF51197">
    <property type="entry name" value="Clavaminate synthase-like"/>
    <property type="match status" value="1"/>
</dbReference>
<protein>
    <recommendedName>
        <fullName evidence="1">Reverse transcriptase domain-containing protein</fullName>
    </recommendedName>
</protein>
<comment type="caution">
    <text evidence="2">The sequence shown here is derived from an EMBL/GenBank/DDBJ whole genome shotgun (WGS) entry which is preliminary data.</text>
</comment>
<dbReference type="Proteomes" id="UP000467840">
    <property type="component" value="Chromosome 15"/>
</dbReference>